<keyword evidence="1" id="KW-0547">Nucleotide-binding</keyword>
<dbReference type="GO" id="GO:0016874">
    <property type="term" value="F:ligase activity"/>
    <property type="evidence" value="ECO:0007669"/>
    <property type="project" value="UniProtKB-KW"/>
</dbReference>
<dbReference type="Proteomes" id="UP000183315">
    <property type="component" value="Unassembled WGS sequence"/>
</dbReference>
<evidence type="ECO:0000313" key="5">
    <source>
        <dbReference type="Proteomes" id="UP000183315"/>
    </source>
</evidence>
<proteinExistence type="predicted"/>
<feature type="region of interest" description="Disordered" evidence="2">
    <location>
        <begin position="13"/>
        <end position="39"/>
    </location>
</feature>
<dbReference type="EMBL" id="FNZI01000005">
    <property type="protein sequence ID" value="SEJ58257.1"/>
    <property type="molecule type" value="Genomic_DNA"/>
</dbReference>
<dbReference type="STRING" id="1043493.SAMN05421637_2293"/>
<keyword evidence="4" id="KW-0436">Ligase</keyword>
<evidence type="ECO:0000259" key="3">
    <source>
        <dbReference type="PROSITE" id="PS50975"/>
    </source>
</evidence>
<evidence type="ECO:0000256" key="2">
    <source>
        <dbReference type="SAM" id="MobiDB-lite"/>
    </source>
</evidence>
<dbReference type="SUPFAM" id="SSF56059">
    <property type="entry name" value="Glutathione synthetase ATP-binding domain-like"/>
    <property type="match status" value="1"/>
</dbReference>
<keyword evidence="5" id="KW-1185">Reference proteome</keyword>
<evidence type="ECO:0000256" key="1">
    <source>
        <dbReference type="PROSITE-ProRule" id="PRU00409"/>
    </source>
</evidence>
<accession>A0A1H7A2X5</accession>
<keyword evidence="1" id="KW-0067">ATP-binding</keyword>
<dbReference type="GO" id="GO:0046872">
    <property type="term" value="F:metal ion binding"/>
    <property type="evidence" value="ECO:0007669"/>
    <property type="project" value="InterPro"/>
</dbReference>
<name>A0A1H7A2X5_9MICO</name>
<reference evidence="5" key="1">
    <citation type="submission" date="2016-10" db="EMBL/GenBank/DDBJ databases">
        <authorList>
            <person name="Varghese N."/>
        </authorList>
    </citation>
    <scope>NUCLEOTIDE SEQUENCE [LARGE SCALE GENOMIC DNA]</scope>
    <source>
        <strain evidence="5">DSM 24868</strain>
    </source>
</reference>
<evidence type="ECO:0000313" key="4">
    <source>
        <dbReference type="EMBL" id="SEJ58257.1"/>
    </source>
</evidence>
<dbReference type="AlphaFoldDB" id="A0A1H7A2X5"/>
<dbReference type="InterPro" id="IPR011761">
    <property type="entry name" value="ATP-grasp"/>
</dbReference>
<dbReference type="PROSITE" id="PS50975">
    <property type="entry name" value="ATP_GRASP"/>
    <property type="match status" value="1"/>
</dbReference>
<dbReference type="GO" id="GO:0005524">
    <property type="term" value="F:ATP binding"/>
    <property type="evidence" value="ECO:0007669"/>
    <property type="project" value="UniProtKB-UniRule"/>
</dbReference>
<organism evidence="4 5">
    <name type="scientific">Demequina mangrovi</name>
    <dbReference type="NCBI Taxonomy" id="1043493"/>
    <lineage>
        <taxon>Bacteria</taxon>
        <taxon>Bacillati</taxon>
        <taxon>Actinomycetota</taxon>
        <taxon>Actinomycetes</taxon>
        <taxon>Micrococcales</taxon>
        <taxon>Demequinaceae</taxon>
        <taxon>Demequina</taxon>
    </lineage>
</organism>
<protein>
    <submittedName>
        <fullName evidence="4">D-aspartate ligase</fullName>
    </submittedName>
</protein>
<sequence length="481" mass="53872">MLSRLAHRWARENATAQDTVQEGRCASRSPRRPRCSPVDWHGATEGVQVKQVLVVGLGGDIGTYAFQRAAHERFSWRSLVLSPRVTTFGRYSRLAEWVIEPDVFTPETLLARLDEIAATHPDHELLLFTNLDWHVRVLAEHRDRIDPRWLLPFPDVDTFDRVSSKVAFAAACDEVGIRTPFTVAVGFTGDDAPADDAPAEDGAHVAVAPAEAVERVRAAGLEYPVIGKPSNSADWFKASFPGKQKIHHFTSEAEMVEVLGHLERLGYPSEFLVQEFVPGDETCMRSLTAYRSRDGEVTLVGGGQVLLEEHTPGTLGIPAAILTQVDQEAFDAAARFLDHTGYFGFANFDYKVSSRTGEQVFFEANPRIGRNNFYVTAAGVNVAEVVARDLLPGHVDGEAPPRTPPREVLYSVVPFRVLLRYLLDPALRERVIRAKKAHGVFHPLRYRGDRNLKRRLYVRALDVRLVMKYREHYPRPTESGF</sequence>
<dbReference type="eggNOG" id="COG3919">
    <property type="taxonomic scope" value="Bacteria"/>
</dbReference>
<dbReference type="Gene3D" id="3.30.470.20">
    <property type="entry name" value="ATP-grasp fold, B domain"/>
    <property type="match status" value="1"/>
</dbReference>
<feature type="domain" description="ATP-grasp" evidence="3">
    <location>
        <begin position="191"/>
        <end position="391"/>
    </location>
</feature>
<gene>
    <name evidence="4" type="ORF">SAMN05421637_2293</name>
</gene>